<dbReference type="EMBL" id="CAMXCT010000114">
    <property type="protein sequence ID" value="CAI3974075.1"/>
    <property type="molecule type" value="Genomic_DNA"/>
</dbReference>
<dbReference type="AlphaFoldDB" id="A0A9P1FGR1"/>
<sequence>DTPDLLKPLLESFQAARTAMQEEMEKDPVPDVSCDQILATTKWLKSVVQAMNKHNEGFSRLSLSTLNDDQLHRNQELARVMQFGMGSQSREIRDNLSNFSKFLEHFSQAKWLGDLIAPEFEEQKKLAVKILADGLEYCGRCGRTARKPSGFCSCGYCCHGRPAPCPDGCSTVGAKTISISARNAASIYAGVPCGNSSLAKLEGLVKMFQKAEVALRMDVEARKTAEKELKKKMKTLKDFAESVHEVPQVLRRFLLIRAGSIEDITQLKAWASASVGKEEADEVRKMLEAFRDDVNEEKVLRRLSRKRAASEGWALRRRSYFFSRDRFVVLRAFTDSTALMKVLSHGLDAQKFLPAVSLPSTSVRGTAHLGSCPFAPKDMATTGTIAGDTPELLKPLLESFQEARCALQEEMAKDPVPEISCDQILSTTEWLKSVVNALNEHNEGFSRFPSFFWRVIPNVMQFGMGAQSREIRDNLSNFSKFLEHFSQAKWLGYLIAPEFEEQKKLAIKILNDLQTETRLALPGCGKPTMCNQCGQMTTKTKGFCDGCKYCQHGYTEAQYANGCPCGCASQQPQQQQQARQYCGNCGRHRMVVPGGFCANCARCSHGYSGTCQYGCSNVKDANIISIQPKNASSVFEGLASGPSSLDKLEGLVKMSEALLGAFRQDVEARKTAEKDLENKMELLKDFAESVNEVPQVLRRFLLIRAGSISDIFELKAWVSQEEADRVHKMLEEFRDEVNEEKVLRRLNMKRAASEGWVFCRSVSFLVSSLEAWQTIELLKMLVVLRVRGNSAVFLKAEISVDISDSPDLLKPLLESFQAARTAMQKEMEKDPVPEVSCDQIASTTKWLNSVVQAMNEYNKGFSRLTLPTLSDDQLHQNQALARESLRQLTLLFADKSQNFTTTSQSQVMKFSMGTQSQGIRDNLSKFSRFLEHFSQAKWLGDLIAPEFKKQKDSAMKILTHLQTGGFCGGCLRCCHGCRAPCPKGTSQATISPKTAYSLCEDLPSGSSSLETLEGLAKMSKALATAFRQDVAVRKAAEKELEKKMDLLKDFAESVNEVPQVLRRFLLIRAGSIDDIEQLKAWAGGLRVSQEEADKVHKMLEEFRDEVNEEKVLRRLKKKGTASEGSWSYLSGAFQSRS</sequence>
<evidence type="ECO:0000313" key="2">
    <source>
        <dbReference type="EMBL" id="CAL4761387.1"/>
    </source>
</evidence>
<keyword evidence="2" id="KW-0645">Protease</keyword>
<evidence type="ECO:0000313" key="1">
    <source>
        <dbReference type="EMBL" id="CAI3974075.1"/>
    </source>
</evidence>
<dbReference type="OrthoDB" id="444252at2759"/>
<feature type="non-terminal residue" evidence="1">
    <location>
        <position position="1137"/>
    </location>
</feature>
<protein>
    <submittedName>
        <fullName evidence="2">A disintegrin and metalloproteinase with thrombospondin motifs 10</fullName>
    </submittedName>
</protein>
<organism evidence="1">
    <name type="scientific">Cladocopium goreaui</name>
    <dbReference type="NCBI Taxonomy" id="2562237"/>
    <lineage>
        <taxon>Eukaryota</taxon>
        <taxon>Sar</taxon>
        <taxon>Alveolata</taxon>
        <taxon>Dinophyceae</taxon>
        <taxon>Suessiales</taxon>
        <taxon>Symbiodiniaceae</taxon>
        <taxon>Cladocopium</taxon>
    </lineage>
</organism>
<dbReference type="EMBL" id="CAMXCT030000114">
    <property type="protein sequence ID" value="CAL4761387.1"/>
    <property type="molecule type" value="Genomic_DNA"/>
</dbReference>
<reference evidence="2 3" key="2">
    <citation type="submission" date="2024-05" db="EMBL/GenBank/DDBJ databases">
        <authorList>
            <person name="Chen Y."/>
            <person name="Shah S."/>
            <person name="Dougan E. K."/>
            <person name="Thang M."/>
            <person name="Chan C."/>
        </authorList>
    </citation>
    <scope>NUCLEOTIDE SEQUENCE [LARGE SCALE GENOMIC DNA]</scope>
</reference>
<proteinExistence type="predicted"/>
<keyword evidence="3" id="KW-1185">Reference proteome</keyword>
<comment type="caution">
    <text evidence="1">The sequence shown here is derived from an EMBL/GenBank/DDBJ whole genome shotgun (WGS) entry which is preliminary data.</text>
</comment>
<accession>A0A9P1FGR1</accession>
<keyword evidence="2" id="KW-0378">Hydrolase</keyword>
<dbReference type="GO" id="GO:0008237">
    <property type="term" value="F:metallopeptidase activity"/>
    <property type="evidence" value="ECO:0007669"/>
    <property type="project" value="UniProtKB-KW"/>
</dbReference>
<dbReference type="Proteomes" id="UP001152797">
    <property type="component" value="Unassembled WGS sequence"/>
</dbReference>
<gene>
    <name evidence="1" type="ORF">C1SCF055_LOCUS2507</name>
</gene>
<name>A0A9P1FGR1_9DINO</name>
<reference evidence="1" key="1">
    <citation type="submission" date="2022-10" db="EMBL/GenBank/DDBJ databases">
        <authorList>
            <person name="Chen Y."/>
            <person name="Dougan E. K."/>
            <person name="Chan C."/>
            <person name="Rhodes N."/>
            <person name="Thang M."/>
        </authorList>
    </citation>
    <scope>NUCLEOTIDE SEQUENCE</scope>
</reference>
<evidence type="ECO:0000313" key="3">
    <source>
        <dbReference type="Proteomes" id="UP001152797"/>
    </source>
</evidence>
<dbReference type="EMBL" id="CAMXCT020000114">
    <property type="protein sequence ID" value="CAL1127450.1"/>
    <property type="molecule type" value="Genomic_DNA"/>
</dbReference>
<keyword evidence="2" id="KW-0482">Metalloprotease</keyword>